<gene>
    <name evidence="1" type="ORF">CLV42_102396</name>
</gene>
<dbReference type="AlphaFoldDB" id="A0A2P8GLI5"/>
<accession>A0A2P8GLI5</accession>
<comment type="caution">
    <text evidence="1">The sequence shown here is derived from an EMBL/GenBank/DDBJ whole genome shotgun (WGS) entry which is preliminary data.</text>
</comment>
<evidence type="ECO:0000313" key="1">
    <source>
        <dbReference type="EMBL" id="PSL34823.1"/>
    </source>
</evidence>
<organism evidence="1 2">
    <name type="scientific">Chitinophaga ginsengisoli</name>
    <dbReference type="NCBI Taxonomy" id="363837"/>
    <lineage>
        <taxon>Bacteria</taxon>
        <taxon>Pseudomonadati</taxon>
        <taxon>Bacteroidota</taxon>
        <taxon>Chitinophagia</taxon>
        <taxon>Chitinophagales</taxon>
        <taxon>Chitinophagaceae</taxon>
        <taxon>Chitinophaga</taxon>
    </lineage>
</organism>
<keyword evidence="2" id="KW-1185">Reference proteome</keyword>
<dbReference type="Proteomes" id="UP000240978">
    <property type="component" value="Unassembled WGS sequence"/>
</dbReference>
<dbReference type="OrthoDB" id="670987at2"/>
<evidence type="ECO:0000313" key="2">
    <source>
        <dbReference type="Proteomes" id="UP000240978"/>
    </source>
</evidence>
<reference evidence="1 2" key="1">
    <citation type="submission" date="2018-03" db="EMBL/GenBank/DDBJ databases">
        <title>Genomic Encyclopedia of Archaeal and Bacterial Type Strains, Phase II (KMG-II): from individual species to whole genera.</title>
        <authorList>
            <person name="Goeker M."/>
        </authorList>
    </citation>
    <scope>NUCLEOTIDE SEQUENCE [LARGE SCALE GENOMIC DNA]</scope>
    <source>
        <strain evidence="1 2">DSM 18107</strain>
    </source>
</reference>
<proteinExistence type="predicted"/>
<dbReference type="EMBL" id="PYGK01000002">
    <property type="protein sequence ID" value="PSL34823.1"/>
    <property type="molecule type" value="Genomic_DNA"/>
</dbReference>
<dbReference type="RefSeq" id="WP_106601086.1">
    <property type="nucleotide sequence ID" value="NZ_PYGK01000002.1"/>
</dbReference>
<sequence>MERLSLEKETVHLDYTREGIPESVKNFRPNVFRDGDMYHCILGCDGDTAVFGSGNSIEEALLEWDHAYQDKMKK</sequence>
<name>A0A2P8GLI5_9BACT</name>
<protein>
    <submittedName>
        <fullName evidence="1">Uncharacterized protein</fullName>
    </submittedName>
</protein>